<organism evidence="1 2">
    <name type="scientific">Arsenophonus apicola</name>
    <dbReference type="NCBI Taxonomy" id="2879119"/>
    <lineage>
        <taxon>Bacteria</taxon>
        <taxon>Pseudomonadati</taxon>
        <taxon>Pseudomonadota</taxon>
        <taxon>Gammaproteobacteria</taxon>
        <taxon>Enterobacterales</taxon>
        <taxon>Morganellaceae</taxon>
        <taxon>Arsenophonus</taxon>
    </lineage>
</organism>
<dbReference type="EMBL" id="CP123759">
    <property type="protein sequence ID" value="WGO84703.1"/>
    <property type="molecule type" value="Genomic_DNA"/>
</dbReference>
<reference evidence="1 2" key="1">
    <citation type="submission" date="2023-04" db="EMBL/GenBank/DDBJ databases">
        <title>Genome dynamics across the evolutionary transition to endosymbiosis.</title>
        <authorList>
            <person name="Siozios S."/>
            <person name="Nadal-Jimenez P."/>
            <person name="Azagi T."/>
            <person name="Sprong H."/>
            <person name="Frost C.L."/>
            <person name="Parratt S.R."/>
            <person name="Taylor G."/>
            <person name="Brettell L."/>
            <person name="Lew K.C."/>
            <person name="Croft L."/>
            <person name="King K.C."/>
            <person name="Brockhurst M.A."/>
            <person name="Hypsa V."/>
            <person name="Novakova E."/>
            <person name="Darby A.C."/>
            <person name="Hurst G.D.D."/>
        </authorList>
    </citation>
    <scope>NUCLEOTIDE SEQUENCE [LARGE SCALE GENOMIC DNA]</scope>
    <source>
        <strain evidence="2">aApi_AU</strain>
    </source>
</reference>
<dbReference type="Proteomes" id="UP001231859">
    <property type="component" value="Chromosome"/>
</dbReference>
<gene>
    <name evidence="1" type="ORF">QG404_07525</name>
</gene>
<protein>
    <submittedName>
        <fullName evidence="1">DUF2511 domain-containing protein</fullName>
    </submittedName>
</protein>
<accession>A0ABY8P5D2</accession>
<keyword evidence="2" id="KW-1185">Reference proteome</keyword>
<sequence>MKKILLPIILLTLLGCDSAENKEKAKDNHSLQISQETFKSEWPFTINTVELQCYKGGAFIEDLSTNRVYALTGLANSIGTNGNKSSTDIND</sequence>
<dbReference type="RefSeq" id="WP_280939660.1">
    <property type="nucleotide sequence ID" value="NZ_CP123759.1"/>
</dbReference>
<name>A0ABY8P5D2_9GAMM</name>
<evidence type="ECO:0000313" key="2">
    <source>
        <dbReference type="Proteomes" id="UP001231859"/>
    </source>
</evidence>
<evidence type="ECO:0000313" key="1">
    <source>
        <dbReference type="EMBL" id="WGO84703.1"/>
    </source>
</evidence>
<dbReference type="PROSITE" id="PS51257">
    <property type="entry name" value="PROKAR_LIPOPROTEIN"/>
    <property type="match status" value="1"/>
</dbReference>
<proteinExistence type="predicted"/>